<feature type="domain" description="Guanylate cyclase" evidence="2">
    <location>
        <begin position="8"/>
        <end position="121"/>
    </location>
</feature>
<dbReference type="AlphaFoldDB" id="A0A1I4BHF4"/>
<keyword evidence="4" id="KW-1185">Reference proteome</keyword>
<evidence type="ECO:0000313" key="4">
    <source>
        <dbReference type="Proteomes" id="UP000323300"/>
    </source>
</evidence>
<dbReference type="SMART" id="SM00044">
    <property type="entry name" value="CYCc"/>
    <property type="match status" value="1"/>
</dbReference>
<dbReference type="InterPro" id="IPR008984">
    <property type="entry name" value="SMAD_FHA_dom_sf"/>
</dbReference>
<protein>
    <submittedName>
        <fullName evidence="3">Adenylate cyclase, class 3</fullName>
    </submittedName>
</protein>
<dbReference type="GO" id="GO:0006171">
    <property type="term" value="P:cAMP biosynthetic process"/>
    <property type="evidence" value="ECO:0007669"/>
    <property type="project" value="TreeGrafter"/>
</dbReference>
<dbReference type="PROSITE" id="PS50006">
    <property type="entry name" value="FHA_DOMAIN"/>
    <property type="match status" value="1"/>
</dbReference>
<name>A0A1I4BHF4_9HYPH</name>
<dbReference type="CDD" id="cd07302">
    <property type="entry name" value="CHD"/>
    <property type="match status" value="1"/>
</dbReference>
<organism evidence="3 4">
    <name type="scientific">Neomesorhizobium albiziae</name>
    <dbReference type="NCBI Taxonomy" id="335020"/>
    <lineage>
        <taxon>Bacteria</taxon>
        <taxon>Pseudomonadati</taxon>
        <taxon>Pseudomonadota</taxon>
        <taxon>Alphaproteobacteria</taxon>
        <taxon>Hyphomicrobiales</taxon>
        <taxon>Phyllobacteriaceae</taxon>
        <taxon>Neomesorhizobium</taxon>
    </lineage>
</organism>
<dbReference type="GO" id="GO:0004016">
    <property type="term" value="F:adenylate cyclase activity"/>
    <property type="evidence" value="ECO:0007669"/>
    <property type="project" value="UniProtKB-ARBA"/>
</dbReference>
<dbReference type="InterPro" id="IPR000253">
    <property type="entry name" value="FHA_dom"/>
</dbReference>
<accession>A0A1I4BHF4</accession>
<dbReference type="Pfam" id="PF00211">
    <property type="entry name" value="Guanylate_cyc"/>
    <property type="match status" value="1"/>
</dbReference>
<dbReference type="InterPro" id="IPR050697">
    <property type="entry name" value="Adenylyl/Guanylyl_Cyclase_3/4"/>
</dbReference>
<dbReference type="GO" id="GO:0035556">
    <property type="term" value="P:intracellular signal transduction"/>
    <property type="evidence" value="ECO:0007669"/>
    <property type="project" value="InterPro"/>
</dbReference>
<dbReference type="Gene3D" id="2.60.200.20">
    <property type="match status" value="1"/>
</dbReference>
<dbReference type="InterPro" id="IPR029787">
    <property type="entry name" value="Nucleotide_cyclase"/>
</dbReference>
<evidence type="ECO:0000313" key="3">
    <source>
        <dbReference type="EMBL" id="SFK68302.1"/>
    </source>
</evidence>
<proteinExistence type="predicted"/>
<evidence type="ECO:0000259" key="2">
    <source>
        <dbReference type="PROSITE" id="PS50125"/>
    </source>
</evidence>
<feature type="domain" description="FHA" evidence="1">
    <location>
        <begin position="217"/>
        <end position="260"/>
    </location>
</feature>
<dbReference type="Proteomes" id="UP000323300">
    <property type="component" value="Unassembled WGS sequence"/>
</dbReference>
<gene>
    <name evidence="3" type="ORF">SAMN04488498_110161</name>
</gene>
<dbReference type="PANTHER" id="PTHR43081:SF19">
    <property type="entry name" value="PH-SENSITIVE ADENYLATE CYCLASE RV1264"/>
    <property type="match status" value="1"/>
</dbReference>
<sequence length="302" mass="32829">MSSSRTQTILFADVSGSTWLFEAKGDLEARRLIAAVLDALALICQQHGGRVIKTIGDEIMCSLPDALEGVLAACDMQRRMARDTDFVRDHLGVHIGLHHGDALEENGDVYGDAVNTAARMGALAKREQIIASAGSVRGLGGRAPAFRGLGRVHVDGKLQPIEIVDVIWHEDMSGMTTVQRTTHLDWSPRTDGAPAGPRLQLCHRGKVVTLDGDSGSFMMGRGPINSLQIEADWVSRSHALIEFKRGHFVISDRSTNGTYVKLGEDDELHLHRDELHMRKAGTISLGRVSAANVADVIRFEIG</sequence>
<dbReference type="SUPFAM" id="SSF55073">
    <property type="entry name" value="Nucleotide cyclase"/>
    <property type="match status" value="1"/>
</dbReference>
<dbReference type="PANTHER" id="PTHR43081">
    <property type="entry name" value="ADENYLATE CYCLASE, TERMINAL-DIFFERENTIATION SPECIFIC-RELATED"/>
    <property type="match status" value="1"/>
</dbReference>
<dbReference type="RefSeq" id="WP_149761405.1">
    <property type="nucleotide sequence ID" value="NZ_BSPE01000007.1"/>
</dbReference>
<dbReference type="EMBL" id="FOSL01000010">
    <property type="protein sequence ID" value="SFK68302.1"/>
    <property type="molecule type" value="Genomic_DNA"/>
</dbReference>
<dbReference type="SUPFAM" id="SSF49879">
    <property type="entry name" value="SMAD/FHA domain"/>
    <property type="match status" value="1"/>
</dbReference>
<dbReference type="CDD" id="cd00060">
    <property type="entry name" value="FHA"/>
    <property type="match status" value="1"/>
</dbReference>
<dbReference type="OrthoDB" id="9807521at2"/>
<dbReference type="PROSITE" id="PS50125">
    <property type="entry name" value="GUANYLATE_CYCLASE_2"/>
    <property type="match status" value="1"/>
</dbReference>
<reference evidence="3 4" key="1">
    <citation type="submission" date="2016-10" db="EMBL/GenBank/DDBJ databases">
        <authorList>
            <person name="Varghese N."/>
            <person name="Submissions S."/>
        </authorList>
    </citation>
    <scope>NUCLEOTIDE SEQUENCE [LARGE SCALE GENOMIC DNA]</scope>
    <source>
        <strain evidence="3 4">DSM 21822</strain>
    </source>
</reference>
<evidence type="ECO:0000259" key="1">
    <source>
        <dbReference type="PROSITE" id="PS50006"/>
    </source>
</evidence>
<dbReference type="InterPro" id="IPR001054">
    <property type="entry name" value="A/G_cyclase"/>
</dbReference>
<dbReference type="Pfam" id="PF00498">
    <property type="entry name" value="FHA"/>
    <property type="match status" value="1"/>
</dbReference>
<dbReference type="Gene3D" id="3.30.70.1230">
    <property type="entry name" value="Nucleotide cyclase"/>
    <property type="match status" value="1"/>
</dbReference>